<keyword evidence="7" id="KW-1185">Reference proteome</keyword>
<gene>
    <name evidence="6" type="ORF">L227DRAFT_652738</name>
</gene>
<evidence type="ECO:0000256" key="1">
    <source>
        <dbReference type="ARBA" id="ARBA00022574"/>
    </source>
</evidence>
<organism evidence="6 7">
    <name type="scientific">Lentinus tigrinus ALCF2SS1-6</name>
    <dbReference type="NCBI Taxonomy" id="1328759"/>
    <lineage>
        <taxon>Eukaryota</taxon>
        <taxon>Fungi</taxon>
        <taxon>Dikarya</taxon>
        <taxon>Basidiomycota</taxon>
        <taxon>Agaricomycotina</taxon>
        <taxon>Agaricomycetes</taxon>
        <taxon>Polyporales</taxon>
        <taxon>Polyporaceae</taxon>
        <taxon>Lentinus</taxon>
    </lineage>
</organism>
<keyword evidence="2" id="KW-0677">Repeat</keyword>
<feature type="transmembrane region" description="Helical" evidence="5">
    <location>
        <begin position="377"/>
        <end position="401"/>
    </location>
</feature>
<dbReference type="InterPro" id="IPR036322">
    <property type="entry name" value="WD40_repeat_dom_sf"/>
</dbReference>
<evidence type="ECO:0000256" key="4">
    <source>
        <dbReference type="SAM" id="MobiDB-lite"/>
    </source>
</evidence>
<dbReference type="EMBL" id="ML122262">
    <property type="protein sequence ID" value="RPD61524.1"/>
    <property type="molecule type" value="Genomic_DNA"/>
</dbReference>
<keyword evidence="5" id="KW-1133">Transmembrane helix</keyword>
<evidence type="ECO:0000256" key="2">
    <source>
        <dbReference type="ARBA" id="ARBA00022737"/>
    </source>
</evidence>
<feature type="compositionally biased region" description="Basic and acidic residues" evidence="4">
    <location>
        <begin position="1"/>
        <end position="15"/>
    </location>
</feature>
<proteinExistence type="predicted"/>
<feature type="region of interest" description="Disordered" evidence="4">
    <location>
        <begin position="588"/>
        <end position="607"/>
    </location>
</feature>
<dbReference type="OrthoDB" id="972532at2759"/>
<dbReference type="GO" id="GO:0034657">
    <property type="term" value="C:GID complex"/>
    <property type="evidence" value="ECO:0007669"/>
    <property type="project" value="TreeGrafter"/>
</dbReference>
<dbReference type="PANTHER" id="PTHR22838:SF0">
    <property type="entry name" value="WD REPEAT-CONTAINING PROTEIN 26"/>
    <property type="match status" value="1"/>
</dbReference>
<accession>A0A5C2SEA1</accession>
<feature type="transmembrane region" description="Helical" evidence="5">
    <location>
        <begin position="338"/>
        <end position="356"/>
    </location>
</feature>
<dbReference type="STRING" id="1328759.A0A5C2SEA1"/>
<dbReference type="PROSITE" id="PS50082">
    <property type="entry name" value="WD_REPEATS_2"/>
    <property type="match status" value="1"/>
</dbReference>
<feature type="transmembrane region" description="Helical" evidence="5">
    <location>
        <begin position="298"/>
        <end position="318"/>
    </location>
</feature>
<feature type="repeat" description="WD" evidence="3">
    <location>
        <begin position="634"/>
        <end position="675"/>
    </location>
</feature>
<evidence type="ECO:0000313" key="6">
    <source>
        <dbReference type="EMBL" id="RPD61524.1"/>
    </source>
</evidence>
<keyword evidence="5" id="KW-0812">Transmembrane</keyword>
<name>A0A5C2SEA1_9APHY</name>
<dbReference type="Pfam" id="PF00400">
    <property type="entry name" value="WD40"/>
    <property type="match status" value="2"/>
</dbReference>
<dbReference type="InterPro" id="IPR015943">
    <property type="entry name" value="WD40/YVTN_repeat-like_dom_sf"/>
</dbReference>
<dbReference type="AlphaFoldDB" id="A0A5C2SEA1"/>
<protein>
    <submittedName>
        <fullName evidence="6">WD40 repeat-like protein</fullName>
    </submittedName>
</protein>
<dbReference type="InterPro" id="IPR001680">
    <property type="entry name" value="WD40_rpt"/>
</dbReference>
<keyword evidence="5" id="KW-0472">Membrane</keyword>
<dbReference type="SUPFAM" id="SSF50978">
    <property type="entry name" value="WD40 repeat-like"/>
    <property type="match status" value="1"/>
</dbReference>
<keyword evidence="1 3" id="KW-0853">WD repeat</keyword>
<evidence type="ECO:0000256" key="5">
    <source>
        <dbReference type="SAM" id="Phobius"/>
    </source>
</evidence>
<feature type="transmembrane region" description="Helical" evidence="5">
    <location>
        <begin position="407"/>
        <end position="434"/>
    </location>
</feature>
<dbReference type="Gene3D" id="2.130.10.10">
    <property type="entry name" value="YVTN repeat-like/Quinoprotein amine dehydrogenase"/>
    <property type="match status" value="2"/>
</dbReference>
<dbReference type="SMART" id="SM00320">
    <property type="entry name" value="WD40"/>
    <property type="match status" value="4"/>
</dbReference>
<evidence type="ECO:0000256" key="3">
    <source>
        <dbReference type="PROSITE-ProRule" id="PRU00221"/>
    </source>
</evidence>
<dbReference type="PANTHER" id="PTHR22838">
    <property type="entry name" value="WD REPEAT PROTEIN 26-RELATED"/>
    <property type="match status" value="1"/>
</dbReference>
<reference evidence="6" key="1">
    <citation type="journal article" date="2018" name="Genome Biol. Evol.">
        <title>Genomics and development of Lentinus tigrinus, a white-rot wood-decaying mushroom with dimorphic fruiting bodies.</title>
        <authorList>
            <person name="Wu B."/>
            <person name="Xu Z."/>
            <person name="Knudson A."/>
            <person name="Carlson A."/>
            <person name="Chen N."/>
            <person name="Kovaka S."/>
            <person name="LaButti K."/>
            <person name="Lipzen A."/>
            <person name="Pennachio C."/>
            <person name="Riley R."/>
            <person name="Schakwitz W."/>
            <person name="Umezawa K."/>
            <person name="Ohm R.A."/>
            <person name="Grigoriev I.V."/>
            <person name="Nagy L.G."/>
            <person name="Gibbons J."/>
            <person name="Hibbett D."/>
        </authorList>
    </citation>
    <scope>NUCLEOTIDE SEQUENCE [LARGE SCALE GENOMIC DNA]</scope>
    <source>
        <strain evidence="6">ALCF2SS1-6</strain>
    </source>
</reference>
<feature type="region of interest" description="Disordered" evidence="4">
    <location>
        <begin position="487"/>
        <end position="513"/>
    </location>
</feature>
<feature type="region of interest" description="Disordered" evidence="4">
    <location>
        <begin position="1"/>
        <end position="30"/>
    </location>
</feature>
<dbReference type="InterPro" id="IPR051350">
    <property type="entry name" value="WD_repeat-ST_regulator"/>
</dbReference>
<feature type="compositionally biased region" description="Polar residues" evidence="4">
    <location>
        <begin position="487"/>
        <end position="500"/>
    </location>
</feature>
<dbReference type="GO" id="GO:0043161">
    <property type="term" value="P:proteasome-mediated ubiquitin-dependent protein catabolic process"/>
    <property type="evidence" value="ECO:0007669"/>
    <property type="project" value="TreeGrafter"/>
</dbReference>
<sequence length="973" mass="109138">MSTRDIVNESYRDEQTIGTPGAGLDGPTNGTRRLRRRQTLNKILDFIEDVSQELAQDGVGELGQDEAMPIPKLDLRDDHDLGTVDEQLQYAVFREFQKKVMDLDKELRNFAGATRQLGSSVGILSSAHNLRMRLSGILRLFRENAAQLYPSITLRDAPEIEKRPTTSKRDKSWYRRAPWLNDILPAVDTLGPEDFPDQLVYLARDFNTLLEYTNDFPESVDDRLNAAISLLDDDLKYWASCLRTYKGQFRTPFVRRYLHSISSQLGEQFCQVASTLAFFTKTGVPTILLAQRHASQNLLNMSTVAAILSAVTATTLQFSYTRTDVKSVVLTDAVNACWFTSLVFSIGAAANSWLAVTWKQAMYRSPRHRLPWLVRTWINQASLVFLVASVLCFTLGLVLFAYSSGQAAFTCILTTAFSAVSTFGLAFVTIWFAFEHRTFSKYHGTKWLSDVLSEGVSWFTSKLIQKARTTFKVIFKATMCMQPNISAPASAHRSTGSANSAREPRNTGTADVESNLVRDESELRSSLPIVASPLPRRAFWDGNAHRIATTPVGTPAPNDTNGWLPSVVPLTDSPGVSLRFKRPMSPLLRRHYPTPRQDTLSSDPLRDKALVPSGDQVKTAMHAQLLTLHSAHSFTSHTSMVKHLQFSPDGRFLASSSADKTSVIYRIGETHEVHRKLEHQTGIAPSQVSWSPKSDMLLSRSGNIVKVWRIRGDHKQIIERPTSMQTISWLPHHDGQSFLSVEGSSVYEIFLDGDVRELYRFDGLLLRDASMSVFLHLLCIGVRQDSPEDPHPSNHARVEKQIILYSMIHKRVEHRVPILEDIRNVSLDKSGQHALINYSDETPPQLWSIERASPESSNNPSAQLVLRHTFIPRGHTKFSGVSCFGGKDDMLVLCTATGKFGHPGDVYIWDRDTPRLLHYIPPRFMNNDIRCVAWNTSSEALMFATGMHDGSVTIWKPRPPDDGDLQQSIPKSG</sequence>
<dbReference type="PROSITE" id="PS50294">
    <property type="entry name" value="WD_REPEATS_REGION"/>
    <property type="match status" value="1"/>
</dbReference>
<evidence type="ECO:0000313" key="7">
    <source>
        <dbReference type="Proteomes" id="UP000313359"/>
    </source>
</evidence>
<dbReference type="Proteomes" id="UP000313359">
    <property type="component" value="Unassembled WGS sequence"/>
</dbReference>